<organism evidence="8 9">
    <name type="scientific">Glomus cerebriforme</name>
    <dbReference type="NCBI Taxonomy" id="658196"/>
    <lineage>
        <taxon>Eukaryota</taxon>
        <taxon>Fungi</taxon>
        <taxon>Fungi incertae sedis</taxon>
        <taxon>Mucoromycota</taxon>
        <taxon>Glomeromycotina</taxon>
        <taxon>Glomeromycetes</taxon>
        <taxon>Glomerales</taxon>
        <taxon>Glomeraceae</taxon>
        <taxon>Glomus</taxon>
    </lineage>
</organism>
<name>A0A397SWB4_9GLOM</name>
<keyword evidence="4 6" id="KW-0472">Membrane</keyword>
<evidence type="ECO:0000256" key="2">
    <source>
        <dbReference type="ARBA" id="ARBA00022692"/>
    </source>
</evidence>
<feature type="transmembrane region" description="Helical" evidence="6">
    <location>
        <begin position="132"/>
        <end position="151"/>
    </location>
</feature>
<feature type="transmembrane region" description="Helical" evidence="6">
    <location>
        <begin position="476"/>
        <end position="499"/>
    </location>
</feature>
<feature type="transmembrane region" description="Helical" evidence="6">
    <location>
        <begin position="101"/>
        <end position="120"/>
    </location>
</feature>
<keyword evidence="2 6" id="KW-0812">Transmembrane</keyword>
<keyword evidence="3 6" id="KW-1133">Transmembrane helix</keyword>
<dbReference type="InterPro" id="IPR036259">
    <property type="entry name" value="MFS_trans_sf"/>
</dbReference>
<sequence length="579" mass="64460">MATRPSFDNVEIETHLPLSSSLPNKKPWYKTASAYWLLPMFIIISITGGLTVATGVQLYLKAVCHEYYSKKHLSIAPFSLKPISPDDVCNNADVQSVTSKFLAATNLCTAIPAIFVLGPLGILSDRKGRKRTLLISSAGTILSTLVLIFVSNFLETFGIYCFLIGPLIDGLTGGFYAISEASYAYATDCTHPTRRSVVFGWIQGAMFAGFAIGPTIGAWLVKITDSLLSVNYVILVVYIILFLFYLFILPESLSKEKLASNLKRQQDIRSRQKSWIISFLYRIFGALLVFLPPKQHNDDDKIPINFTTKYSSLILAVCYTLLSASIMAFTGVFVLYTSLVFKWTLLQQGYFVFMMGATKVVVLFILYPAIVRFKKPILALISSSKKLIIKRRNNDKQSNNNNNIAEPEEKTEQHIVVNKDDGNDENINNNNKDDENINNNDDCNDNKDDDEQMRKELIFEVWVIRLIFLIDTLAHIMYGIATTGSVFTGATVIAALGIITTPAIKSLQTNLIPPSQIGRLLGAISVIDSILRIVVPPIFDGLYSVFVKTSPHLIWYCMSVLLILAFLFAFGIGPATKKL</sequence>
<dbReference type="Proteomes" id="UP000265703">
    <property type="component" value="Unassembled WGS sequence"/>
</dbReference>
<accession>A0A397SWB4</accession>
<feature type="transmembrane region" description="Helical" evidence="6">
    <location>
        <begin position="232"/>
        <end position="253"/>
    </location>
</feature>
<dbReference type="PANTHER" id="PTHR23507">
    <property type="entry name" value="ZGC:174356"/>
    <property type="match status" value="1"/>
</dbReference>
<evidence type="ECO:0000256" key="1">
    <source>
        <dbReference type="ARBA" id="ARBA00004141"/>
    </source>
</evidence>
<feature type="transmembrane region" description="Helical" evidence="6">
    <location>
        <begin position="553"/>
        <end position="573"/>
    </location>
</feature>
<evidence type="ECO:0000313" key="9">
    <source>
        <dbReference type="Proteomes" id="UP000265703"/>
    </source>
</evidence>
<protein>
    <submittedName>
        <fullName evidence="8">Major facilitator superfamily domain-containing protein</fullName>
    </submittedName>
</protein>
<evidence type="ECO:0000256" key="3">
    <source>
        <dbReference type="ARBA" id="ARBA00022989"/>
    </source>
</evidence>
<dbReference type="OrthoDB" id="3026777at2759"/>
<dbReference type="InterPro" id="IPR011701">
    <property type="entry name" value="MFS"/>
</dbReference>
<comment type="caution">
    <text evidence="8">The sequence shown here is derived from an EMBL/GenBank/DDBJ whole genome shotgun (WGS) entry which is preliminary data.</text>
</comment>
<feature type="transmembrane region" description="Helical" evidence="6">
    <location>
        <begin position="520"/>
        <end position="539"/>
    </location>
</feature>
<dbReference type="PROSITE" id="PS50850">
    <property type="entry name" value="MFS"/>
    <property type="match status" value="1"/>
</dbReference>
<dbReference type="EMBL" id="QKYT01000330">
    <property type="protein sequence ID" value="RIA87024.1"/>
    <property type="molecule type" value="Genomic_DNA"/>
</dbReference>
<dbReference type="GO" id="GO:0022857">
    <property type="term" value="F:transmembrane transporter activity"/>
    <property type="evidence" value="ECO:0007669"/>
    <property type="project" value="InterPro"/>
</dbReference>
<reference evidence="8 9" key="1">
    <citation type="submission" date="2018-06" db="EMBL/GenBank/DDBJ databases">
        <title>Comparative genomics reveals the genomic features of Rhizophagus irregularis, R. cerebriforme, R. diaphanum and Gigaspora rosea, and their symbiotic lifestyle signature.</title>
        <authorList>
            <person name="Morin E."/>
            <person name="San Clemente H."/>
            <person name="Chen E.C.H."/>
            <person name="De La Providencia I."/>
            <person name="Hainaut M."/>
            <person name="Kuo A."/>
            <person name="Kohler A."/>
            <person name="Murat C."/>
            <person name="Tang N."/>
            <person name="Roy S."/>
            <person name="Loubradou J."/>
            <person name="Henrissat B."/>
            <person name="Grigoriev I.V."/>
            <person name="Corradi N."/>
            <person name="Roux C."/>
            <person name="Martin F.M."/>
        </authorList>
    </citation>
    <scope>NUCLEOTIDE SEQUENCE [LARGE SCALE GENOMIC DNA]</scope>
    <source>
        <strain evidence="8 9">DAOM 227022</strain>
    </source>
</reference>
<feature type="domain" description="Major facilitator superfamily (MFS) profile" evidence="7">
    <location>
        <begin position="41"/>
        <end position="577"/>
    </location>
</feature>
<evidence type="ECO:0000313" key="8">
    <source>
        <dbReference type="EMBL" id="RIA87024.1"/>
    </source>
</evidence>
<dbReference type="Gene3D" id="1.20.1250.20">
    <property type="entry name" value="MFS general substrate transporter like domains"/>
    <property type="match status" value="2"/>
</dbReference>
<proteinExistence type="predicted"/>
<feature type="transmembrane region" description="Helical" evidence="6">
    <location>
        <begin position="198"/>
        <end position="220"/>
    </location>
</feature>
<keyword evidence="9" id="KW-1185">Reference proteome</keyword>
<evidence type="ECO:0000256" key="4">
    <source>
        <dbReference type="ARBA" id="ARBA00023136"/>
    </source>
</evidence>
<dbReference type="AlphaFoldDB" id="A0A397SWB4"/>
<evidence type="ECO:0000256" key="6">
    <source>
        <dbReference type="SAM" id="Phobius"/>
    </source>
</evidence>
<feature type="transmembrane region" description="Helical" evidence="6">
    <location>
        <begin position="349"/>
        <end position="370"/>
    </location>
</feature>
<feature type="transmembrane region" description="Helical" evidence="6">
    <location>
        <begin position="35"/>
        <end position="60"/>
    </location>
</feature>
<dbReference type="GO" id="GO:0016020">
    <property type="term" value="C:membrane"/>
    <property type="evidence" value="ECO:0007669"/>
    <property type="project" value="UniProtKB-SubCell"/>
</dbReference>
<evidence type="ECO:0000259" key="7">
    <source>
        <dbReference type="PROSITE" id="PS50850"/>
    </source>
</evidence>
<comment type="subcellular location">
    <subcellularLocation>
        <location evidence="1">Membrane</location>
        <topology evidence="1">Multi-pass membrane protein</topology>
    </subcellularLocation>
</comment>
<dbReference type="SUPFAM" id="SSF103473">
    <property type="entry name" value="MFS general substrate transporter"/>
    <property type="match status" value="2"/>
</dbReference>
<gene>
    <name evidence="8" type="ORF">C1645_726770</name>
</gene>
<feature type="transmembrane region" description="Helical" evidence="6">
    <location>
        <begin position="157"/>
        <end position="178"/>
    </location>
</feature>
<feature type="transmembrane region" description="Helical" evidence="6">
    <location>
        <begin position="313"/>
        <end position="337"/>
    </location>
</feature>
<feature type="transmembrane region" description="Helical" evidence="6">
    <location>
        <begin position="274"/>
        <end position="293"/>
    </location>
</feature>
<feature type="region of interest" description="Disordered" evidence="5">
    <location>
        <begin position="419"/>
        <end position="448"/>
    </location>
</feature>
<dbReference type="Pfam" id="PF07690">
    <property type="entry name" value="MFS_1"/>
    <property type="match status" value="1"/>
</dbReference>
<evidence type="ECO:0000256" key="5">
    <source>
        <dbReference type="SAM" id="MobiDB-lite"/>
    </source>
</evidence>
<dbReference type="PANTHER" id="PTHR23507:SF1">
    <property type="entry name" value="FI18259P1-RELATED"/>
    <property type="match status" value="1"/>
</dbReference>
<dbReference type="InterPro" id="IPR020846">
    <property type="entry name" value="MFS_dom"/>
</dbReference>